<feature type="domain" description="Orn/DAP/Arg decarboxylase 2 N-terminal" evidence="5">
    <location>
        <begin position="15"/>
        <end position="258"/>
    </location>
</feature>
<dbReference type="PANTHER" id="PTHR43727:SF2">
    <property type="entry name" value="GROUP IV DECARBOXYLASE"/>
    <property type="match status" value="1"/>
</dbReference>
<dbReference type="EMBL" id="BAABJM010000002">
    <property type="protein sequence ID" value="GAA5054943.1"/>
    <property type="molecule type" value="Genomic_DNA"/>
</dbReference>
<dbReference type="InterPro" id="IPR000183">
    <property type="entry name" value="Orn/DAP/Arg_de-COase"/>
</dbReference>
<keyword evidence="2" id="KW-0663">Pyridoxal phosphate</keyword>
<dbReference type="InterPro" id="IPR009006">
    <property type="entry name" value="Ala_racemase/Decarboxylase_C"/>
</dbReference>
<evidence type="ECO:0000256" key="3">
    <source>
        <dbReference type="RuleBase" id="RU003737"/>
    </source>
</evidence>
<protein>
    <submittedName>
        <fullName evidence="6">Type III PLP-dependent enzyme</fullName>
    </submittedName>
</protein>
<dbReference type="InterPro" id="IPR029066">
    <property type="entry name" value="PLP-binding_barrel"/>
</dbReference>
<reference evidence="7" key="1">
    <citation type="journal article" date="2019" name="Int. J. Syst. Evol. Microbiol.">
        <title>The Global Catalogue of Microorganisms (GCM) 10K type strain sequencing project: providing services to taxonomists for standard genome sequencing and annotation.</title>
        <authorList>
            <consortium name="The Broad Institute Genomics Platform"/>
            <consortium name="The Broad Institute Genome Sequencing Center for Infectious Disease"/>
            <person name="Wu L."/>
            <person name="Ma J."/>
        </authorList>
    </citation>
    <scope>NUCLEOTIDE SEQUENCE [LARGE SCALE GENOMIC DNA]</scope>
    <source>
        <strain evidence="7">JCM 18298</strain>
    </source>
</reference>
<feature type="domain" description="Orn/DAP/Arg decarboxylase 2 C-terminal" evidence="4">
    <location>
        <begin position="9"/>
        <end position="349"/>
    </location>
</feature>
<comment type="caution">
    <text evidence="6">The sequence shown here is derived from an EMBL/GenBank/DDBJ whole genome shotgun (WGS) entry which is preliminary data.</text>
</comment>
<dbReference type="InterPro" id="IPR022643">
    <property type="entry name" value="De-COase2_C"/>
</dbReference>
<dbReference type="PANTHER" id="PTHR43727">
    <property type="entry name" value="DIAMINOPIMELATE DECARBOXYLASE"/>
    <property type="match status" value="1"/>
</dbReference>
<proteinExistence type="inferred from homology"/>
<comment type="cofactor">
    <cofactor evidence="1">
        <name>pyridoxal 5'-phosphate</name>
        <dbReference type="ChEBI" id="CHEBI:597326"/>
    </cofactor>
</comment>
<evidence type="ECO:0000313" key="7">
    <source>
        <dbReference type="Proteomes" id="UP001500603"/>
    </source>
</evidence>
<organism evidence="6 7">
    <name type="scientific">Nocardia callitridis</name>
    <dbReference type="NCBI Taxonomy" id="648753"/>
    <lineage>
        <taxon>Bacteria</taxon>
        <taxon>Bacillati</taxon>
        <taxon>Actinomycetota</taxon>
        <taxon>Actinomycetes</taxon>
        <taxon>Mycobacteriales</taxon>
        <taxon>Nocardiaceae</taxon>
        <taxon>Nocardia</taxon>
    </lineage>
</organism>
<evidence type="ECO:0000259" key="4">
    <source>
        <dbReference type="Pfam" id="PF00278"/>
    </source>
</evidence>
<evidence type="ECO:0000259" key="5">
    <source>
        <dbReference type="Pfam" id="PF02784"/>
    </source>
</evidence>
<dbReference type="Proteomes" id="UP001500603">
    <property type="component" value="Unassembled WGS sequence"/>
</dbReference>
<dbReference type="Pfam" id="PF00278">
    <property type="entry name" value="Orn_DAP_Arg_deC"/>
    <property type="match status" value="1"/>
</dbReference>
<evidence type="ECO:0000256" key="2">
    <source>
        <dbReference type="ARBA" id="ARBA00022898"/>
    </source>
</evidence>
<dbReference type="RefSeq" id="WP_345495996.1">
    <property type="nucleotide sequence ID" value="NZ_BAABJM010000002.1"/>
</dbReference>
<dbReference type="SUPFAM" id="SSF50621">
    <property type="entry name" value="Alanine racemase C-terminal domain-like"/>
    <property type="match status" value="1"/>
</dbReference>
<dbReference type="Gene3D" id="3.20.20.10">
    <property type="entry name" value="Alanine racemase"/>
    <property type="match status" value="1"/>
</dbReference>
<comment type="similarity">
    <text evidence="3">Belongs to the Orn/Lys/Arg decarboxylase class-II family.</text>
</comment>
<keyword evidence="7" id="KW-1185">Reference proteome</keyword>
<evidence type="ECO:0000256" key="1">
    <source>
        <dbReference type="ARBA" id="ARBA00001933"/>
    </source>
</evidence>
<accession>A0ABP9KDC0</accession>
<dbReference type="Gene3D" id="2.40.37.10">
    <property type="entry name" value="Lyase, Ornithine Decarboxylase, Chain A, domain 1"/>
    <property type="match status" value="1"/>
</dbReference>
<sequence length="392" mass="42055">MNTDDTSTYVYDLDELAASIDELRAHLPTQSALLYSIKANPHPYIVEHAARHGAGLEVSSEGELAIASAARVRANTDAEIVCTGPGKTTDYLESAVEKGAVISIESPTELTRLRELGSTGQNVLVRINATATSQRSGLQMTGTASPFGVDEQDADTVVRRVIDDGHNFRGVHLYMGSNILSEDDLVDQFEISTRIADHYVDYGSGTFIADLGGGFGHPFAAPGPRPRWQGLRRRVESLTERLSARRALVTFESGRYIAGSCGTLSATVLDVKQSKGQRFVVLSSGVNHLGGLSGLRRLPRTRVAPTPYEHGGGTPESLVGPLCTPVDVLNKQSPTNLEVGDTVTIPNVGAYGLSASLANFLSHPYPTEHIRFGGRLIATTRSQITYQEVVPT</sequence>
<gene>
    <name evidence="6" type="ORF">GCM10023318_30460</name>
</gene>
<dbReference type="Pfam" id="PF02784">
    <property type="entry name" value="Orn_Arg_deC_N"/>
    <property type="match status" value="1"/>
</dbReference>
<name>A0ABP9KDC0_9NOCA</name>
<dbReference type="SUPFAM" id="SSF51419">
    <property type="entry name" value="PLP-binding barrel"/>
    <property type="match status" value="1"/>
</dbReference>
<dbReference type="PRINTS" id="PR01179">
    <property type="entry name" value="ODADCRBXLASE"/>
</dbReference>
<dbReference type="InterPro" id="IPR022644">
    <property type="entry name" value="De-COase2_N"/>
</dbReference>
<evidence type="ECO:0000313" key="6">
    <source>
        <dbReference type="EMBL" id="GAA5054943.1"/>
    </source>
</evidence>